<dbReference type="GO" id="GO:0055085">
    <property type="term" value="P:transmembrane transport"/>
    <property type="evidence" value="ECO:0007669"/>
    <property type="project" value="InterPro"/>
</dbReference>
<comment type="similarity">
    <text evidence="7">Belongs to the binding-protein-dependent transport system permease family.</text>
</comment>
<dbReference type="SUPFAM" id="SSF161098">
    <property type="entry name" value="MetI-like"/>
    <property type="match status" value="1"/>
</dbReference>
<evidence type="ECO:0000256" key="5">
    <source>
        <dbReference type="ARBA" id="ARBA00022989"/>
    </source>
</evidence>
<evidence type="ECO:0000256" key="4">
    <source>
        <dbReference type="ARBA" id="ARBA00022692"/>
    </source>
</evidence>
<evidence type="ECO:0000256" key="7">
    <source>
        <dbReference type="RuleBase" id="RU363032"/>
    </source>
</evidence>
<feature type="transmembrane region" description="Helical" evidence="7">
    <location>
        <begin position="46"/>
        <end position="65"/>
    </location>
</feature>
<evidence type="ECO:0000256" key="8">
    <source>
        <dbReference type="SAM" id="MobiDB-lite"/>
    </source>
</evidence>
<evidence type="ECO:0000313" key="11">
    <source>
        <dbReference type="Proteomes" id="UP000252770"/>
    </source>
</evidence>
<reference evidence="10 11" key="1">
    <citation type="submission" date="2018-07" db="EMBL/GenBank/DDBJ databases">
        <title>Desertimonas flava gen. nov. sp. nov.</title>
        <authorList>
            <person name="Liu S."/>
        </authorList>
    </citation>
    <scope>NUCLEOTIDE SEQUENCE [LARGE SCALE GENOMIC DNA]</scope>
    <source>
        <strain evidence="10 11">16Sb5-5</strain>
    </source>
</reference>
<gene>
    <name evidence="10" type="ORF">DT076_05765</name>
</gene>
<dbReference type="InterPro" id="IPR035906">
    <property type="entry name" value="MetI-like_sf"/>
</dbReference>
<sequence length="327" mass="35319">MSTDTRAPAPEQGRRARPGTSRRGPEADRSTPRGTSLAGRLRKVPVVVWLFLAIPLAVELAWVFWPAANSFSLAFTSWNGIGAAEPVGFANFADLAADPIFQTALKNNVIWVVLFGGLSVLGGLSLAVALNKPGRGVGIYRSAIYLPMVVSMAVTGLFWRVMYQPGGPISAGLDVLGLSSLERQWLADPDLALYAVLVAGIWRQVGYIMVLYLAGLKGADASLEEAASVDGASRWQTFWHVVMPQLRGVNMVVFAVTVIDSLRTFDLVWAMTRGGPFNSTQLLSTYMFEQAFTAGNLGYASAIAVVIFLLAIGFIITYLARQAREED</sequence>
<dbReference type="Gene3D" id="1.10.3720.10">
    <property type="entry name" value="MetI-like"/>
    <property type="match status" value="1"/>
</dbReference>
<keyword evidence="5 7" id="KW-1133">Transmembrane helix</keyword>
<proteinExistence type="inferred from homology"/>
<dbReference type="InterPro" id="IPR051393">
    <property type="entry name" value="ABC_transporter_permease"/>
</dbReference>
<feature type="transmembrane region" description="Helical" evidence="7">
    <location>
        <begin position="142"/>
        <end position="162"/>
    </location>
</feature>
<accession>A0A367YYU4</accession>
<dbReference type="CDD" id="cd06261">
    <property type="entry name" value="TM_PBP2"/>
    <property type="match status" value="1"/>
</dbReference>
<dbReference type="EMBL" id="QOUI01000003">
    <property type="protein sequence ID" value="RCK70182.1"/>
    <property type="molecule type" value="Genomic_DNA"/>
</dbReference>
<keyword evidence="6 7" id="KW-0472">Membrane</keyword>
<evidence type="ECO:0000256" key="2">
    <source>
        <dbReference type="ARBA" id="ARBA00022448"/>
    </source>
</evidence>
<feature type="transmembrane region" description="Helical" evidence="7">
    <location>
        <begin position="191"/>
        <end position="216"/>
    </location>
</feature>
<evidence type="ECO:0000256" key="1">
    <source>
        <dbReference type="ARBA" id="ARBA00004651"/>
    </source>
</evidence>
<dbReference type="InterPro" id="IPR000515">
    <property type="entry name" value="MetI-like"/>
</dbReference>
<dbReference type="Pfam" id="PF00528">
    <property type="entry name" value="BPD_transp_1"/>
    <property type="match status" value="1"/>
</dbReference>
<evidence type="ECO:0000256" key="6">
    <source>
        <dbReference type="ARBA" id="ARBA00023136"/>
    </source>
</evidence>
<dbReference type="AlphaFoldDB" id="A0A367YYU4"/>
<comment type="caution">
    <text evidence="10">The sequence shown here is derived from an EMBL/GenBank/DDBJ whole genome shotgun (WGS) entry which is preliminary data.</text>
</comment>
<dbReference type="PANTHER" id="PTHR30193:SF37">
    <property type="entry name" value="INNER MEMBRANE ABC TRANSPORTER PERMEASE PROTEIN YCJO"/>
    <property type="match status" value="1"/>
</dbReference>
<feature type="transmembrane region" description="Helical" evidence="7">
    <location>
        <begin position="109"/>
        <end position="130"/>
    </location>
</feature>
<protein>
    <submittedName>
        <fullName evidence="10">Sugar ABC transporter permease</fullName>
    </submittedName>
</protein>
<organism evidence="10 11">
    <name type="scientific">Desertihabitans brevis</name>
    <dbReference type="NCBI Taxonomy" id="2268447"/>
    <lineage>
        <taxon>Bacteria</taxon>
        <taxon>Bacillati</taxon>
        <taxon>Actinomycetota</taxon>
        <taxon>Actinomycetes</taxon>
        <taxon>Propionibacteriales</taxon>
        <taxon>Propionibacteriaceae</taxon>
        <taxon>Desertihabitans</taxon>
    </lineage>
</organism>
<feature type="transmembrane region" description="Helical" evidence="7">
    <location>
        <begin position="237"/>
        <end position="259"/>
    </location>
</feature>
<dbReference type="GO" id="GO:0005886">
    <property type="term" value="C:plasma membrane"/>
    <property type="evidence" value="ECO:0007669"/>
    <property type="project" value="UniProtKB-SubCell"/>
</dbReference>
<evidence type="ECO:0000313" key="10">
    <source>
        <dbReference type="EMBL" id="RCK70182.1"/>
    </source>
</evidence>
<keyword evidence="4 7" id="KW-0812">Transmembrane</keyword>
<feature type="region of interest" description="Disordered" evidence="8">
    <location>
        <begin position="1"/>
        <end position="36"/>
    </location>
</feature>
<keyword evidence="11" id="KW-1185">Reference proteome</keyword>
<dbReference type="PROSITE" id="PS50928">
    <property type="entry name" value="ABC_TM1"/>
    <property type="match status" value="1"/>
</dbReference>
<evidence type="ECO:0000259" key="9">
    <source>
        <dbReference type="PROSITE" id="PS50928"/>
    </source>
</evidence>
<keyword evidence="3" id="KW-1003">Cell membrane</keyword>
<dbReference type="PANTHER" id="PTHR30193">
    <property type="entry name" value="ABC TRANSPORTER PERMEASE PROTEIN"/>
    <property type="match status" value="1"/>
</dbReference>
<comment type="subcellular location">
    <subcellularLocation>
        <location evidence="1 7">Cell membrane</location>
        <topology evidence="1 7">Multi-pass membrane protein</topology>
    </subcellularLocation>
</comment>
<feature type="domain" description="ABC transmembrane type-1" evidence="9">
    <location>
        <begin position="105"/>
        <end position="320"/>
    </location>
</feature>
<feature type="transmembrane region" description="Helical" evidence="7">
    <location>
        <begin position="297"/>
        <end position="320"/>
    </location>
</feature>
<dbReference type="RefSeq" id="WP_114125725.1">
    <property type="nucleotide sequence ID" value="NZ_QOUI01000003.1"/>
</dbReference>
<name>A0A367YYU4_9ACTN</name>
<keyword evidence="2 7" id="KW-0813">Transport</keyword>
<evidence type="ECO:0000256" key="3">
    <source>
        <dbReference type="ARBA" id="ARBA00022475"/>
    </source>
</evidence>
<dbReference type="Proteomes" id="UP000252770">
    <property type="component" value="Unassembled WGS sequence"/>
</dbReference>